<keyword evidence="5" id="KW-1185">Reference proteome</keyword>
<feature type="domain" description="HTH merR-type" evidence="3">
    <location>
        <begin position="19"/>
        <end position="86"/>
    </location>
</feature>
<dbReference type="EMBL" id="AILU01000003">
    <property type="protein sequence ID" value="EJF81698.1"/>
    <property type="molecule type" value="Genomic_DNA"/>
</dbReference>
<dbReference type="HOGENOM" id="CLU_060077_3_1_5"/>
<evidence type="ECO:0000313" key="4">
    <source>
        <dbReference type="EMBL" id="EJF81698.1"/>
    </source>
</evidence>
<dbReference type="CDD" id="cd04776">
    <property type="entry name" value="HTH_GnyR"/>
    <property type="match status" value="1"/>
</dbReference>
<dbReference type="Gene3D" id="1.10.1660.10">
    <property type="match status" value="1"/>
</dbReference>
<evidence type="ECO:0000259" key="3">
    <source>
        <dbReference type="PROSITE" id="PS50937"/>
    </source>
</evidence>
<accession>J0Z2L0</accession>
<dbReference type="AlphaFoldDB" id="J0Z2L0"/>
<protein>
    <recommendedName>
        <fullName evidence="3">HTH merR-type domain-containing protein</fullName>
    </recommendedName>
</protein>
<dbReference type="eggNOG" id="COG0789">
    <property type="taxonomic scope" value="Bacteria"/>
</dbReference>
<dbReference type="InterPro" id="IPR047057">
    <property type="entry name" value="MerR_fam"/>
</dbReference>
<dbReference type="InterPro" id="IPR009061">
    <property type="entry name" value="DNA-bd_dom_put_sf"/>
</dbReference>
<dbReference type="SUPFAM" id="SSF46955">
    <property type="entry name" value="Putative DNA-binding domain"/>
    <property type="match status" value="1"/>
</dbReference>
<dbReference type="PANTHER" id="PTHR30204">
    <property type="entry name" value="REDOX-CYCLING DRUG-SENSING TRANSCRIPTIONAL ACTIVATOR SOXR"/>
    <property type="match status" value="1"/>
</dbReference>
<evidence type="ECO:0000256" key="1">
    <source>
        <dbReference type="ARBA" id="ARBA00023125"/>
    </source>
</evidence>
<dbReference type="SMART" id="SM00422">
    <property type="entry name" value="HTH_MERR"/>
    <property type="match status" value="1"/>
</dbReference>
<sequence length="143" mass="16812">MLFANSVIYENRMIGMYGYYSIGELTREFSITARTLRYYEEEGLLVPVRRGGIRLYTQTDRHKLKQILRAKRVKFSLSEISDMLAMAGKPPDDEKKLKELIARINKKRADLQQMQHDINDLLHDLERIEETFFESLAELGVNR</sequence>
<gene>
    <name evidence="4" type="ORF">MCQ_00396</name>
</gene>
<reference evidence="4 5" key="1">
    <citation type="submission" date="2012-03" db="EMBL/GenBank/DDBJ databases">
        <title>The Genome Sequence of Bartonella washoensis Sb944nv.</title>
        <authorList>
            <consortium name="The Broad Institute Genome Sequencing Platform"/>
            <consortium name="The Broad Institute Genome Sequencing Center for Infectious Disease"/>
            <person name="Feldgarden M."/>
            <person name="Kirby J."/>
            <person name="Kosoy M."/>
            <person name="Birtles R."/>
            <person name="Probert W.S."/>
            <person name="Chiaraviglio L."/>
            <person name="Young S.K."/>
            <person name="Zeng Q."/>
            <person name="Gargeya S."/>
            <person name="Fitzgerald M."/>
            <person name="Haas B."/>
            <person name="Abouelleil A."/>
            <person name="Alvarado L."/>
            <person name="Arachchi H.M."/>
            <person name="Berlin A."/>
            <person name="Chapman S.B."/>
            <person name="Gearin G."/>
            <person name="Goldberg J."/>
            <person name="Griggs A."/>
            <person name="Gujja S."/>
            <person name="Hansen M."/>
            <person name="Heiman D."/>
            <person name="Howarth C."/>
            <person name="Larimer J."/>
            <person name="Lui A."/>
            <person name="MacDonald P.J.P."/>
            <person name="McCowen C."/>
            <person name="Montmayeur A."/>
            <person name="Murphy C."/>
            <person name="Neiman D."/>
            <person name="Pearson M."/>
            <person name="Priest M."/>
            <person name="Roberts A."/>
            <person name="Saif S."/>
            <person name="Shea T."/>
            <person name="Sisk P."/>
            <person name="Stolte C."/>
            <person name="Sykes S."/>
            <person name="Wortman J."/>
            <person name="Nusbaum C."/>
            <person name="Birren B."/>
        </authorList>
    </citation>
    <scope>NUCLEOTIDE SEQUENCE [LARGE SCALE GENOMIC DNA]</scope>
    <source>
        <strain evidence="4 5">Sb944nv</strain>
    </source>
</reference>
<dbReference type="GO" id="GO:0003677">
    <property type="term" value="F:DNA binding"/>
    <property type="evidence" value="ECO:0007669"/>
    <property type="project" value="UniProtKB-KW"/>
</dbReference>
<dbReference type="GO" id="GO:0003700">
    <property type="term" value="F:DNA-binding transcription factor activity"/>
    <property type="evidence" value="ECO:0007669"/>
    <property type="project" value="InterPro"/>
</dbReference>
<proteinExistence type="predicted"/>
<name>J0Z2L0_9HYPH</name>
<dbReference type="Proteomes" id="UP000008947">
    <property type="component" value="Unassembled WGS sequence"/>
</dbReference>
<comment type="caution">
    <text evidence="4">The sequence shown here is derived from an EMBL/GenBank/DDBJ whole genome shotgun (WGS) entry which is preliminary data.</text>
</comment>
<keyword evidence="1" id="KW-0238">DNA-binding</keyword>
<organism evidence="4 5">
    <name type="scientific">Candidatus Bartonella washoeensis Sb944nv</name>
    <dbReference type="NCBI Taxonomy" id="1094563"/>
    <lineage>
        <taxon>Bacteria</taxon>
        <taxon>Pseudomonadati</taxon>
        <taxon>Pseudomonadota</taxon>
        <taxon>Alphaproteobacteria</taxon>
        <taxon>Hyphomicrobiales</taxon>
        <taxon>Bartonellaceae</taxon>
        <taxon>Bartonella</taxon>
    </lineage>
</organism>
<dbReference type="PANTHER" id="PTHR30204:SF58">
    <property type="entry name" value="HTH-TYPE TRANSCRIPTIONAL REGULATOR YFMP"/>
    <property type="match status" value="1"/>
</dbReference>
<evidence type="ECO:0000313" key="5">
    <source>
        <dbReference type="Proteomes" id="UP000008947"/>
    </source>
</evidence>
<feature type="coiled-coil region" evidence="2">
    <location>
        <begin position="94"/>
        <end position="131"/>
    </location>
</feature>
<dbReference type="PATRIC" id="fig|1094563.3.peg.431"/>
<evidence type="ECO:0000256" key="2">
    <source>
        <dbReference type="SAM" id="Coils"/>
    </source>
</evidence>
<dbReference type="PROSITE" id="PS50937">
    <property type="entry name" value="HTH_MERR_2"/>
    <property type="match status" value="1"/>
</dbReference>
<dbReference type="Pfam" id="PF13411">
    <property type="entry name" value="MerR_1"/>
    <property type="match status" value="1"/>
</dbReference>
<dbReference type="InterPro" id="IPR000551">
    <property type="entry name" value="MerR-type_HTH_dom"/>
</dbReference>
<keyword evidence="2" id="KW-0175">Coiled coil</keyword>